<reference evidence="1" key="1">
    <citation type="submission" date="2019-10" db="EMBL/GenBank/DDBJ databases">
        <authorList>
            <consortium name="DOE Joint Genome Institute"/>
            <person name="Kuo A."/>
            <person name="Miyauchi S."/>
            <person name="Kiss E."/>
            <person name="Drula E."/>
            <person name="Kohler A."/>
            <person name="Sanchez-Garcia M."/>
            <person name="Andreopoulos B."/>
            <person name="Barry K.W."/>
            <person name="Bonito G."/>
            <person name="Buee M."/>
            <person name="Carver A."/>
            <person name="Chen C."/>
            <person name="Cichocki N."/>
            <person name="Clum A."/>
            <person name="Culley D."/>
            <person name="Crous P.W."/>
            <person name="Fauchery L."/>
            <person name="Girlanda M."/>
            <person name="Hayes R."/>
            <person name="Keri Z."/>
            <person name="Labutti K."/>
            <person name="Lipzen A."/>
            <person name="Lombard V."/>
            <person name="Magnuson J."/>
            <person name="Maillard F."/>
            <person name="Morin E."/>
            <person name="Murat C."/>
            <person name="Nolan M."/>
            <person name="Ohm R."/>
            <person name="Pangilinan J."/>
            <person name="Pereira M."/>
            <person name="Perotto S."/>
            <person name="Peter M."/>
            <person name="Riley R."/>
            <person name="Sitrit Y."/>
            <person name="Stielow B."/>
            <person name="Szollosi G."/>
            <person name="Zifcakova L."/>
            <person name="Stursova M."/>
            <person name="Spatafora J.W."/>
            <person name="Tedersoo L."/>
            <person name="Vaario L.-M."/>
            <person name="Yamada A."/>
            <person name="Yan M."/>
            <person name="Wang P."/>
            <person name="Xu J."/>
            <person name="Bruns T."/>
            <person name="Baldrian P."/>
            <person name="Vilgalys R."/>
            <person name="Henrissat B."/>
            <person name="Grigoriev I.V."/>
            <person name="Hibbett D."/>
            <person name="Nagy L.G."/>
            <person name="Martin F.M."/>
        </authorList>
    </citation>
    <scope>NUCLEOTIDE SEQUENCE</scope>
    <source>
        <strain evidence="1">P2</strain>
    </source>
</reference>
<organism evidence="1 2">
    <name type="scientific">Thelephora ganbajun</name>
    <name type="common">Ganba fungus</name>
    <dbReference type="NCBI Taxonomy" id="370292"/>
    <lineage>
        <taxon>Eukaryota</taxon>
        <taxon>Fungi</taxon>
        <taxon>Dikarya</taxon>
        <taxon>Basidiomycota</taxon>
        <taxon>Agaricomycotina</taxon>
        <taxon>Agaricomycetes</taxon>
        <taxon>Thelephorales</taxon>
        <taxon>Thelephoraceae</taxon>
        <taxon>Thelephora</taxon>
    </lineage>
</organism>
<dbReference type="EMBL" id="MU118047">
    <property type="protein sequence ID" value="KAF9646841.1"/>
    <property type="molecule type" value="Genomic_DNA"/>
</dbReference>
<gene>
    <name evidence="1" type="ORF">BDM02DRAFT_3099229</name>
</gene>
<reference evidence="1" key="2">
    <citation type="journal article" date="2020" name="Nat. Commun.">
        <title>Large-scale genome sequencing of mycorrhizal fungi provides insights into the early evolution of symbiotic traits.</title>
        <authorList>
            <person name="Miyauchi S."/>
            <person name="Kiss E."/>
            <person name="Kuo A."/>
            <person name="Drula E."/>
            <person name="Kohler A."/>
            <person name="Sanchez-Garcia M."/>
            <person name="Morin E."/>
            <person name="Andreopoulos B."/>
            <person name="Barry K.W."/>
            <person name="Bonito G."/>
            <person name="Buee M."/>
            <person name="Carver A."/>
            <person name="Chen C."/>
            <person name="Cichocki N."/>
            <person name="Clum A."/>
            <person name="Culley D."/>
            <person name="Crous P.W."/>
            <person name="Fauchery L."/>
            <person name="Girlanda M."/>
            <person name="Hayes R.D."/>
            <person name="Keri Z."/>
            <person name="LaButti K."/>
            <person name="Lipzen A."/>
            <person name="Lombard V."/>
            <person name="Magnuson J."/>
            <person name="Maillard F."/>
            <person name="Murat C."/>
            <person name="Nolan M."/>
            <person name="Ohm R.A."/>
            <person name="Pangilinan J."/>
            <person name="Pereira M.F."/>
            <person name="Perotto S."/>
            <person name="Peter M."/>
            <person name="Pfister S."/>
            <person name="Riley R."/>
            <person name="Sitrit Y."/>
            <person name="Stielow J.B."/>
            <person name="Szollosi G."/>
            <person name="Zifcakova L."/>
            <person name="Stursova M."/>
            <person name="Spatafora J.W."/>
            <person name="Tedersoo L."/>
            <person name="Vaario L.M."/>
            <person name="Yamada A."/>
            <person name="Yan M."/>
            <person name="Wang P."/>
            <person name="Xu J."/>
            <person name="Bruns T."/>
            <person name="Baldrian P."/>
            <person name="Vilgalys R."/>
            <person name="Dunand C."/>
            <person name="Henrissat B."/>
            <person name="Grigoriev I.V."/>
            <person name="Hibbett D."/>
            <person name="Nagy L.G."/>
            <person name="Martin F.M."/>
        </authorList>
    </citation>
    <scope>NUCLEOTIDE SEQUENCE</scope>
    <source>
        <strain evidence="1">P2</strain>
    </source>
</reference>
<proteinExistence type="predicted"/>
<dbReference type="Proteomes" id="UP000886501">
    <property type="component" value="Unassembled WGS sequence"/>
</dbReference>
<accession>A0ACB6ZB23</accession>
<feature type="non-terminal residue" evidence="1">
    <location>
        <position position="97"/>
    </location>
</feature>
<evidence type="ECO:0000313" key="1">
    <source>
        <dbReference type="EMBL" id="KAF9646841.1"/>
    </source>
</evidence>
<keyword evidence="2" id="KW-1185">Reference proteome</keyword>
<comment type="caution">
    <text evidence="1">The sequence shown here is derived from an EMBL/GenBank/DDBJ whole genome shotgun (WGS) entry which is preliminary data.</text>
</comment>
<evidence type="ECO:0000313" key="2">
    <source>
        <dbReference type="Proteomes" id="UP000886501"/>
    </source>
</evidence>
<name>A0ACB6ZB23_THEGA</name>
<sequence length="97" mass="10451">MPGKFDPVRDAVLNSPVTQSPPQSLSRIELPHNLPTPQTSASTPAPFDRRTVSPINRRATDLATLLNGPSPSESPLFTPTASRPPRSLSDLLQPSEK</sequence>
<protein>
    <submittedName>
        <fullName evidence="1">Uncharacterized protein</fullName>
    </submittedName>
</protein>